<protein>
    <recommendedName>
        <fullName evidence="3">NmrA-like domain-containing protein</fullName>
    </recommendedName>
</protein>
<dbReference type="PANTHER" id="PTHR47706:SF11">
    <property type="entry name" value="ISOFLAVONE REDUCTASE FAMILY PROTEIN (AFU_ORTHOLOGUE AFUA_1G12510)"/>
    <property type="match status" value="1"/>
</dbReference>
<dbReference type="GO" id="GO:0016491">
    <property type="term" value="F:oxidoreductase activity"/>
    <property type="evidence" value="ECO:0007669"/>
    <property type="project" value="UniProtKB-KW"/>
</dbReference>
<dbReference type="Gene3D" id="3.40.50.720">
    <property type="entry name" value="NAD(P)-binding Rossmann-like Domain"/>
    <property type="match status" value="1"/>
</dbReference>
<dbReference type="EMBL" id="NIRS01000004">
    <property type="protein sequence ID" value="PPK37507.1"/>
    <property type="molecule type" value="Genomic_DNA"/>
</dbReference>
<organism evidence="4 5">
    <name type="scientific">Pseudomonas laurylsulfatiphila</name>
    <dbReference type="NCBI Taxonomy" id="2011015"/>
    <lineage>
        <taxon>Bacteria</taxon>
        <taxon>Pseudomonadati</taxon>
        <taxon>Pseudomonadota</taxon>
        <taxon>Gammaproteobacteria</taxon>
        <taxon>Pseudomonadales</taxon>
        <taxon>Pseudomonadaceae</taxon>
        <taxon>Pseudomonas</taxon>
    </lineage>
</organism>
<gene>
    <name evidence="4" type="ORF">CD175_14550</name>
</gene>
<evidence type="ECO:0000313" key="4">
    <source>
        <dbReference type="EMBL" id="PPK37507.1"/>
    </source>
</evidence>
<evidence type="ECO:0000259" key="3">
    <source>
        <dbReference type="Pfam" id="PF05368"/>
    </source>
</evidence>
<sequence>MSKKTVTVFGATGTAGVACVNEFIRQGLVNINVLARRSGQVERSSSGISKSEAQKQLQYDEWARQGVTIKEVDVTIAEALVPALRGTDYLVSCVPLYATESQMPLIFAAKEAGVERFVPSEFGAIYEFEQFWQTDTTHRLMARQKAFIRRMIELAGMDYTIIPAGAWIEYYMLEPVMVMGDPDARLAWSTGADVGRIIPHVLAHPASRNAICPVAATVWCSWNELLAAREQAVGRPIERNELTPEQWRAAYSASRPGAIQTLLAIGVAMVDTPAGMSLCGHWNKTFLPEFKGTPLQELFVDTVEPFVEATRATLITAGELPADA</sequence>
<evidence type="ECO:0000313" key="5">
    <source>
        <dbReference type="Proteomes" id="UP000238541"/>
    </source>
</evidence>
<dbReference type="InterPro" id="IPR051609">
    <property type="entry name" value="NmrA/Isoflavone_reductase-like"/>
</dbReference>
<dbReference type="RefSeq" id="WP_104449478.1">
    <property type="nucleotide sequence ID" value="NZ_NIRS01000004.1"/>
</dbReference>
<name>A0A2S6FJ92_9PSED</name>
<dbReference type="AlphaFoldDB" id="A0A2S6FJ92"/>
<dbReference type="Gene3D" id="3.90.25.10">
    <property type="entry name" value="UDP-galactose 4-epimerase, domain 1"/>
    <property type="match status" value="1"/>
</dbReference>
<keyword evidence="5" id="KW-1185">Reference proteome</keyword>
<dbReference type="Pfam" id="PF05368">
    <property type="entry name" value="NmrA"/>
    <property type="match status" value="1"/>
</dbReference>
<dbReference type="InterPro" id="IPR008030">
    <property type="entry name" value="NmrA-like"/>
</dbReference>
<dbReference type="InterPro" id="IPR036291">
    <property type="entry name" value="NAD(P)-bd_dom_sf"/>
</dbReference>
<reference evidence="5" key="1">
    <citation type="submission" date="2017-06" db="EMBL/GenBank/DDBJ databases">
        <authorList>
            <person name="Furmanczyk E.M."/>
        </authorList>
    </citation>
    <scope>NUCLEOTIDE SEQUENCE [LARGE SCALE GENOMIC DNA]</scope>
    <source>
        <strain evidence="5">AP3_16</strain>
    </source>
</reference>
<feature type="domain" description="NmrA-like" evidence="3">
    <location>
        <begin position="3"/>
        <end position="245"/>
    </location>
</feature>
<evidence type="ECO:0000256" key="1">
    <source>
        <dbReference type="ARBA" id="ARBA00022857"/>
    </source>
</evidence>
<dbReference type="Proteomes" id="UP000238541">
    <property type="component" value="Unassembled WGS sequence"/>
</dbReference>
<keyword evidence="2" id="KW-0560">Oxidoreductase</keyword>
<keyword evidence="1" id="KW-0521">NADP</keyword>
<comment type="caution">
    <text evidence="4">The sequence shown here is derived from an EMBL/GenBank/DDBJ whole genome shotgun (WGS) entry which is preliminary data.</text>
</comment>
<dbReference type="PROSITE" id="PS51257">
    <property type="entry name" value="PROKAR_LIPOPROTEIN"/>
    <property type="match status" value="1"/>
</dbReference>
<evidence type="ECO:0000256" key="2">
    <source>
        <dbReference type="ARBA" id="ARBA00023002"/>
    </source>
</evidence>
<proteinExistence type="predicted"/>
<accession>A0A2S6FJ92</accession>
<dbReference type="PANTHER" id="PTHR47706">
    <property type="entry name" value="NMRA-LIKE FAMILY PROTEIN"/>
    <property type="match status" value="1"/>
</dbReference>
<dbReference type="SUPFAM" id="SSF51735">
    <property type="entry name" value="NAD(P)-binding Rossmann-fold domains"/>
    <property type="match status" value="1"/>
</dbReference>